<reference evidence="2 3" key="1">
    <citation type="journal article" date="2015" name="Stand. Genomic Sci.">
        <title>Genomic Encyclopedia of Bacterial and Archaeal Type Strains, Phase III: the genomes of soil and plant-associated and newly described type strains.</title>
        <authorList>
            <person name="Whitman W.B."/>
            <person name="Woyke T."/>
            <person name="Klenk H.P."/>
            <person name="Zhou Y."/>
            <person name="Lilburn T.G."/>
            <person name="Beck B.J."/>
            <person name="De Vos P."/>
            <person name="Vandamme P."/>
            <person name="Eisen J.A."/>
            <person name="Garrity G."/>
            <person name="Hugenholtz P."/>
            <person name="Kyrpides N.C."/>
        </authorList>
    </citation>
    <scope>NUCLEOTIDE SEQUENCE [LARGE SCALE GENOMIC DNA]</scope>
    <source>
        <strain evidence="2 3">CGMCC 1.10947</strain>
    </source>
</reference>
<dbReference type="EMBL" id="VLKL01000012">
    <property type="protein sequence ID" value="TWI02044.1"/>
    <property type="molecule type" value="Genomic_DNA"/>
</dbReference>
<dbReference type="PANTHER" id="PTHR43157">
    <property type="entry name" value="PHOSPHATIDYLINOSITOL-GLYCAN BIOSYNTHESIS CLASS F PROTEIN-RELATED"/>
    <property type="match status" value="1"/>
</dbReference>
<gene>
    <name evidence="2" type="ORF">IQ17_04404</name>
</gene>
<dbReference type="PRINTS" id="PR00081">
    <property type="entry name" value="GDHRDH"/>
</dbReference>
<organism evidence="2 3">
    <name type="scientific">Bradyrhizobium daqingense</name>
    <dbReference type="NCBI Taxonomy" id="993502"/>
    <lineage>
        <taxon>Bacteria</taxon>
        <taxon>Pseudomonadati</taxon>
        <taxon>Pseudomonadota</taxon>
        <taxon>Alphaproteobacteria</taxon>
        <taxon>Hyphomicrobiales</taxon>
        <taxon>Nitrobacteraceae</taxon>
        <taxon>Bradyrhizobium</taxon>
    </lineage>
</organism>
<dbReference type="Proteomes" id="UP000317176">
    <property type="component" value="Unassembled WGS sequence"/>
</dbReference>
<sequence length="318" mass="33733">MSGWSAHEISSQQRRCAVVTGTGGLAYEDALALACAGGDVIIAGRNAAKGADAVARIQSRQPRANVRFELLDLADLHSIRAFGSRLRAGRTSLDLLINNAAVMAPPDRQVTPDGFELQFGTNHLGHFALTAELLPLLRKGVGARVVTVSSVAARGASIEFDNLQAERWYKPMAIYGQSKLANLMFAFELQRRSRASGWGITSVAAHPGISRTDLIPNGAGRMSLAGIARSALWFLFQPPAQGALPTLFAATSPDIVPGGYYGPDKFGETRGSPSVARVPPQADDDAVASRLWDVSARLTGASFVTESNRAMARTDSCA</sequence>
<name>A0A562L3M4_9BRAD</name>
<protein>
    <submittedName>
        <fullName evidence="2">NAD(P)-dependent dehydrogenase (Short-subunit alcohol dehydrogenase family)</fullName>
    </submittedName>
</protein>
<evidence type="ECO:0000313" key="3">
    <source>
        <dbReference type="Proteomes" id="UP000317176"/>
    </source>
</evidence>
<dbReference type="PANTHER" id="PTHR43157:SF31">
    <property type="entry name" value="PHOSPHATIDYLINOSITOL-GLYCAN BIOSYNTHESIS CLASS F PROTEIN"/>
    <property type="match status" value="1"/>
</dbReference>
<dbReference type="Gene3D" id="3.40.50.720">
    <property type="entry name" value="NAD(P)-binding Rossmann-like Domain"/>
    <property type="match status" value="1"/>
</dbReference>
<dbReference type="AlphaFoldDB" id="A0A562L3M4"/>
<dbReference type="NCBIfam" id="NF004513">
    <property type="entry name" value="PRK05854.1"/>
    <property type="match status" value="1"/>
</dbReference>
<dbReference type="InterPro" id="IPR002347">
    <property type="entry name" value="SDR_fam"/>
</dbReference>
<dbReference type="Pfam" id="PF00106">
    <property type="entry name" value="adh_short"/>
    <property type="match status" value="1"/>
</dbReference>
<dbReference type="CDD" id="cd05327">
    <property type="entry name" value="retinol-DH_like_SDR_c_like"/>
    <property type="match status" value="1"/>
</dbReference>
<dbReference type="GO" id="GO:0016491">
    <property type="term" value="F:oxidoreductase activity"/>
    <property type="evidence" value="ECO:0007669"/>
    <property type="project" value="UniProtKB-KW"/>
</dbReference>
<keyword evidence="1" id="KW-0560">Oxidoreductase</keyword>
<dbReference type="OrthoDB" id="109589at2"/>
<dbReference type="SUPFAM" id="SSF51735">
    <property type="entry name" value="NAD(P)-binding Rossmann-fold domains"/>
    <property type="match status" value="1"/>
</dbReference>
<evidence type="ECO:0000313" key="2">
    <source>
        <dbReference type="EMBL" id="TWI02044.1"/>
    </source>
</evidence>
<evidence type="ECO:0000256" key="1">
    <source>
        <dbReference type="ARBA" id="ARBA00023002"/>
    </source>
</evidence>
<dbReference type="NCBIfam" id="NF004846">
    <property type="entry name" value="PRK06197.1"/>
    <property type="match status" value="1"/>
</dbReference>
<proteinExistence type="predicted"/>
<accession>A0A562L3M4</accession>
<dbReference type="RefSeq" id="WP_145638111.1">
    <property type="nucleotide sequence ID" value="NZ_CP088014.1"/>
</dbReference>
<dbReference type="InterPro" id="IPR036291">
    <property type="entry name" value="NAD(P)-bd_dom_sf"/>
</dbReference>
<keyword evidence="3" id="KW-1185">Reference proteome</keyword>
<comment type="caution">
    <text evidence="2">The sequence shown here is derived from an EMBL/GenBank/DDBJ whole genome shotgun (WGS) entry which is preliminary data.</text>
</comment>